<protein>
    <submittedName>
        <fullName evidence="2">23325_t:CDS:1</fullName>
    </submittedName>
</protein>
<evidence type="ECO:0000256" key="1">
    <source>
        <dbReference type="SAM" id="MobiDB-lite"/>
    </source>
</evidence>
<name>A0A9N9NG09_9GLOM</name>
<sequence>MSEVFGNNLPPIKSSSKLQVILNWKQLPSVKSCYKKIFDKSDFPGNPTYMEAILKKVWPSTSLKPPEQHVAWAISIVQTILNPKNCDLKITEDIIKYLLSNNLVIVENNNDDNLPVTDDDVEIISSPLLLKRKTHTVPSKRRKSKHKLTPVAENNNNDNLPVADDDTEIISSTSSSPKRKTIAENNNDDNFSVADDDIEIIPSTSSSPKRKTYNTYYGIFKRLSNIENELRCGKIEELVRLNDNESGPSNSRSRQNKSKKGGV</sequence>
<keyword evidence="3" id="KW-1185">Reference proteome</keyword>
<reference evidence="2" key="1">
    <citation type="submission" date="2021-06" db="EMBL/GenBank/DDBJ databases">
        <authorList>
            <person name="Kallberg Y."/>
            <person name="Tangrot J."/>
            <person name="Rosling A."/>
        </authorList>
    </citation>
    <scope>NUCLEOTIDE SEQUENCE</scope>
    <source>
        <strain evidence="2">MA453B</strain>
    </source>
</reference>
<evidence type="ECO:0000313" key="2">
    <source>
        <dbReference type="EMBL" id="CAG8728172.1"/>
    </source>
</evidence>
<organism evidence="2 3">
    <name type="scientific">Dentiscutata erythropus</name>
    <dbReference type="NCBI Taxonomy" id="1348616"/>
    <lineage>
        <taxon>Eukaryota</taxon>
        <taxon>Fungi</taxon>
        <taxon>Fungi incertae sedis</taxon>
        <taxon>Mucoromycota</taxon>
        <taxon>Glomeromycotina</taxon>
        <taxon>Glomeromycetes</taxon>
        <taxon>Diversisporales</taxon>
        <taxon>Gigasporaceae</taxon>
        <taxon>Dentiscutata</taxon>
    </lineage>
</organism>
<gene>
    <name evidence="2" type="ORF">DERYTH_LOCUS14886</name>
</gene>
<accession>A0A9N9NG09</accession>
<evidence type="ECO:0000313" key="3">
    <source>
        <dbReference type="Proteomes" id="UP000789405"/>
    </source>
</evidence>
<proteinExistence type="predicted"/>
<dbReference type="Proteomes" id="UP000789405">
    <property type="component" value="Unassembled WGS sequence"/>
</dbReference>
<dbReference type="OrthoDB" id="10464235at2759"/>
<feature type="compositionally biased region" description="Basic residues" evidence="1">
    <location>
        <begin position="135"/>
        <end position="148"/>
    </location>
</feature>
<feature type="region of interest" description="Disordered" evidence="1">
    <location>
        <begin position="242"/>
        <end position="263"/>
    </location>
</feature>
<feature type="compositionally biased region" description="Basic residues" evidence="1">
    <location>
        <begin position="254"/>
        <end position="263"/>
    </location>
</feature>
<feature type="region of interest" description="Disordered" evidence="1">
    <location>
        <begin position="135"/>
        <end position="191"/>
    </location>
</feature>
<dbReference type="AlphaFoldDB" id="A0A9N9NG09"/>
<comment type="caution">
    <text evidence="2">The sequence shown here is derived from an EMBL/GenBank/DDBJ whole genome shotgun (WGS) entry which is preliminary data.</text>
</comment>
<dbReference type="EMBL" id="CAJVPY010011584">
    <property type="protein sequence ID" value="CAG8728172.1"/>
    <property type="molecule type" value="Genomic_DNA"/>
</dbReference>
<feature type="non-terminal residue" evidence="2">
    <location>
        <position position="263"/>
    </location>
</feature>